<organism evidence="1 2">
    <name type="scientific">Botryobasidium botryosum (strain FD-172 SS1)</name>
    <dbReference type="NCBI Taxonomy" id="930990"/>
    <lineage>
        <taxon>Eukaryota</taxon>
        <taxon>Fungi</taxon>
        <taxon>Dikarya</taxon>
        <taxon>Basidiomycota</taxon>
        <taxon>Agaricomycotina</taxon>
        <taxon>Agaricomycetes</taxon>
        <taxon>Cantharellales</taxon>
        <taxon>Botryobasidiaceae</taxon>
        <taxon>Botryobasidium</taxon>
    </lineage>
</organism>
<keyword evidence="2" id="KW-1185">Reference proteome</keyword>
<dbReference type="Proteomes" id="UP000027195">
    <property type="component" value="Unassembled WGS sequence"/>
</dbReference>
<evidence type="ECO:0000313" key="1">
    <source>
        <dbReference type="EMBL" id="KDQ12268.1"/>
    </source>
</evidence>
<protein>
    <recommendedName>
        <fullName evidence="3">F-box domain-containing protein</fullName>
    </recommendedName>
</protein>
<sequence>MDFDRELPFSPTCLLEALVPFPPLPAEIIIMVISETPYLDGGETTRTLSLVSKRFRALAKPFYFHSVVICGDDQARVLLRRLKEDPSAAPTLRHLFLSEQALRYFGDWPSTPHAGPHTPHTLDHPRVGPIVGVSYQIATLVSPYLESLCYFDYTIYQTHTMKLPNIFSITFPHLHELTVKCGYNIILDAPLPSLDRFHLYMPNAILSIPALKNLGVVCPRLTHLKITGIYPDHPTVIPWLGQALGVPFSLSWEGEHSCSGLSLLHRIILRPTCGHGGLRGLRQLKLAARMVPHGLVLEVPTPPDMDHWGAKADWLNRLATPLPAATCWTVTFACEK</sequence>
<accession>A0A067M924</accession>
<dbReference type="InParanoid" id="A0A067M924"/>
<gene>
    <name evidence="1" type="ORF">BOTBODRAFT_176516</name>
</gene>
<reference evidence="2" key="1">
    <citation type="journal article" date="2014" name="Proc. Natl. Acad. Sci. U.S.A.">
        <title>Extensive sampling of basidiomycete genomes demonstrates inadequacy of the white-rot/brown-rot paradigm for wood decay fungi.</title>
        <authorList>
            <person name="Riley R."/>
            <person name="Salamov A.A."/>
            <person name="Brown D.W."/>
            <person name="Nagy L.G."/>
            <person name="Floudas D."/>
            <person name="Held B.W."/>
            <person name="Levasseur A."/>
            <person name="Lombard V."/>
            <person name="Morin E."/>
            <person name="Otillar R."/>
            <person name="Lindquist E.A."/>
            <person name="Sun H."/>
            <person name="LaButti K.M."/>
            <person name="Schmutz J."/>
            <person name="Jabbour D."/>
            <person name="Luo H."/>
            <person name="Baker S.E."/>
            <person name="Pisabarro A.G."/>
            <person name="Walton J.D."/>
            <person name="Blanchette R.A."/>
            <person name="Henrissat B."/>
            <person name="Martin F."/>
            <person name="Cullen D."/>
            <person name="Hibbett D.S."/>
            <person name="Grigoriev I.V."/>
        </authorList>
    </citation>
    <scope>NUCLEOTIDE SEQUENCE [LARGE SCALE GENOMIC DNA]</scope>
    <source>
        <strain evidence="2">FD-172 SS1</strain>
    </source>
</reference>
<name>A0A067M924_BOTB1</name>
<evidence type="ECO:0008006" key="3">
    <source>
        <dbReference type="Google" id="ProtNLM"/>
    </source>
</evidence>
<evidence type="ECO:0000313" key="2">
    <source>
        <dbReference type="Proteomes" id="UP000027195"/>
    </source>
</evidence>
<proteinExistence type="predicted"/>
<dbReference type="EMBL" id="KL198051">
    <property type="protein sequence ID" value="KDQ12268.1"/>
    <property type="molecule type" value="Genomic_DNA"/>
</dbReference>
<dbReference type="AlphaFoldDB" id="A0A067M924"/>
<dbReference type="HOGENOM" id="CLU_041942_0_0_1"/>
<dbReference type="OrthoDB" id="3256367at2759"/>